<protein>
    <recommendedName>
        <fullName evidence="3">Condensin-2 complex subunit H2</fullName>
    </recommendedName>
    <alternativeName>
        <fullName evidence="6">Non-SMC condensin II complex subunit H2</fullName>
    </alternativeName>
</protein>
<proteinExistence type="inferred from homology"/>
<dbReference type="GO" id="GO:0005634">
    <property type="term" value="C:nucleus"/>
    <property type="evidence" value="ECO:0007669"/>
    <property type="project" value="UniProtKB-SubCell"/>
</dbReference>
<feature type="compositionally biased region" description="Acidic residues" evidence="7">
    <location>
        <begin position="424"/>
        <end position="437"/>
    </location>
</feature>
<evidence type="ECO:0000256" key="3">
    <source>
        <dbReference type="ARBA" id="ARBA00016903"/>
    </source>
</evidence>
<dbReference type="InterPro" id="IPR009378">
    <property type="entry name" value="H2_N"/>
</dbReference>
<keyword evidence="5" id="KW-0539">Nucleus</keyword>
<feature type="region of interest" description="Disordered" evidence="7">
    <location>
        <begin position="421"/>
        <end position="461"/>
    </location>
</feature>
<feature type="domain" description="Condensin-2 complex subunit H2 C-terminal" evidence="9">
    <location>
        <begin position="477"/>
        <end position="605"/>
    </location>
</feature>
<evidence type="ECO:0000256" key="2">
    <source>
        <dbReference type="ARBA" id="ARBA00007844"/>
    </source>
</evidence>
<dbReference type="EMBL" id="JAFDVH010000023">
    <property type="protein sequence ID" value="KAG7456315.1"/>
    <property type="molecule type" value="Genomic_DNA"/>
</dbReference>
<accession>A0A9D3PCX6</accession>
<dbReference type="Proteomes" id="UP001046870">
    <property type="component" value="Chromosome 23"/>
</dbReference>
<feature type="region of interest" description="Disordered" evidence="7">
    <location>
        <begin position="266"/>
        <end position="290"/>
    </location>
</feature>
<dbReference type="AlphaFoldDB" id="A0A9D3PCX6"/>
<evidence type="ECO:0000259" key="8">
    <source>
        <dbReference type="Pfam" id="PF06278"/>
    </source>
</evidence>
<dbReference type="InterPro" id="IPR031737">
    <property type="entry name" value="CNDH2_C"/>
</dbReference>
<feature type="compositionally biased region" description="Basic and acidic residues" evidence="7">
    <location>
        <begin position="274"/>
        <end position="290"/>
    </location>
</feature>
<evidence type="ECO:0000313" key="10">
    <source>
        <dbReference type="EMBL" id="KAG7456315.1"/>
    </source>
</evidence>
<evidence type="ECO:0000256" key="7">
    <source>
        <dbReference type="SAM" id="MobiDB-lite"/>
    </source>
</evidence>
<dbReference type="GO" id="GO:0000796">
    <property type="term" value="C:condensin complex"/>
    <property type="evidence" value="ECO:0007669"/>
    <property type="project" value="TreeGrafter"/>
</dbReference>
<dbReference type="Pfam" id="PF06278">
    <property type="entry name" value="CNDH2_N"/>
    <property type="match status" value="1"/>
</dbReference>
<feature type="domain" description="Condensin II complex subunit H2 N-terminal" evidence="8">
    <location>
        <begin position="7"/>
        <end position="123"/>
    </location>
</feature>
<reference evidence="10" key="1">
    <citation type="submission" date="2021-01" db="EMBL/GenBank/DDBJ databases">
        <authorList>
            <person name="Zahm M."/>
            <person name="Roques C."/>
            <person name="Cabau C."/>
            <person name="Klopp C."/>
            <person name="Donnadieu C."/>
            <person name="Jouanno E."/>
            <person name="Lampietro C."/>
            <person name="Louis A."/>
            <person name="Herpin A."/>
            <person name="Echchiki A."/>
            <person name="Berthelot C."/>
            <person name="Parey E."/>
            <person name="Roest-Crollius H."/>
            <person name="Braasch I."/>
            <person name="Postlethwait J."/>
            <person name="Bobe J."/>
            <person name="Montfort J."/>
            <person name="Bouchez O."/>
            <person name="Begum T."/>
            <person name="Mejri S."/>
            <person name="Adams A."/>
            <person name="Chen W.-J."/>
            <person name="Guiguen Y."/>
        </authorList>
    </citation>
    <scope>NUCLEOTIDE SEQUENCE</scope>
    <source>
        <strain evidence="10">YG-15Mar2019-1</strain>
        <tissue evidence="10">Brain</tissue>
    </source>
</reference>
<keyword evidence="4" id="KW-0226">DNA condensation</keyword>
<dbReference type="PANTHER" id="PTHR14324:SF3">
    <property type="entry name" value="CONDENSIN-2 COMPLEX SUBUNIT H2"/>
    <property type="match status" value="1"/>
</dbReference>
<gene>
    <name evidence="10" type="ORF">MATL_G00250810</name>
</gene>
<dbReference type="GO" id="GO:0010032">
    <property type="term" value="P:meiotic chromosome condensation"/>
    <property type="evidence" value="ECO:0007669"/>
    <property type="project" value="TreeGrafter"/>
</dbReference>
<evidence type="ECO:0000313" key="11">
    <source>
        <dbReference type="Proteomes" id="UP001046870"/>
    </source>
</evidence>
<evidence type="ECO:0000256" key="1">
    <source>
        <dbReference type="ARBA" id="ARBA00004123"/>
    </source>
</evidence>
<name>A0A9D3PCX6_MEGAT</name>
<dbReference type="InterPro" id="IPR031739">
    <property type="entry name" value="Ncaph2"/>
</dbReference>
<organism evidence="10 11">
    <name type="scientific">Megalops atlanticus</name>
    <name type="common">Tarpon</name>
    <name type="synonym">Clupea gigantea</name>
    <dbReference type="NCBI Taxonomy" id="7932"/>
    <lineage>
        <taxon>Eukaryota</taxon>
        <taxon>Metazoa</taxon>
        <taxon>Chordata</taxon>
        <taxon>Craniata</taxon>
        <taxon>Vertebrata</taxon>
        <taxon>Euteleostomi</taxon>
        <taxon>Actinopterygii</taxon>
        <taxon>Neopterygii</taxon>
        <taxon>Teleostei</taxon>
        <taxon>Elopiformes</taxon>
        <taxon>Megalopidae</taxon>
        <taxon>Megalops</taxon>
    </lineage>
</organism>
<evidence type="ECO:0000259" key="9">
    <source>
        <dbReference type="Pfam" id="PF16858"/>
    </source>
</evidence>
<evidence type="ECO:0000256" key="6">
    <source>
        <dbReference type="ARBA" id="ARBA00030479"/>
    </source>
</evidence>
<dbReference type="PANTHER" id="PTHR14324">
    <property type="entry name" value="CONDENSIN-2 COMPLEX SUBUNIT H2"/>
    <property type="match status" value="1"/>
</dbReference>
<dbReference type="OrthoDB" id="10038475at2759"/>
<sequence>MDASETRFTHLLQPIRDLTRNWEVDVASQLGEYLDELDQICISFDGGKTTMNFAEAALLIQGSACVYSKKVEYLYSLVYQALDFISNKKRDKQPTSIEQDGMDRDATFGSKRDKTVFLTLDDVSEKSCHIELRDDTVEGFEIIPLAPEPLIAVEEQEKKKNPLQSHRSEVLASCRDFRMNNFTPHKVGILHLDLFTSTPLFSVKDLQSQFQNISALTGVPEDASVNDRPLLPLNLSKALDDWGVAVGCDGQNDADEVFLPLEEVEGGMDLDPAPDEHIERQQQGPSDRRLLRERPAVQPAPDQQKEVPDPWRCFNLFSVSEDRPLKTGKHFTIPPSIQEVSGNKRKRRGTCKLQGFMKWFTGTLLEKSYCKPKKGPTFADVEALYWSNMKERLKSHKNIQRRGEACSDALEQRNLELEHAEVEREADEQDGQPEDFLELGAGGDDFSDHEALPDNGPAEIPEEQDLVITDSQFERMTYEDLVKKSVELFLVNSQKYAQETVLSRRIKDWEEMMGPQLTSQEERPTFDIHDYGNKIMDAFRDVRERRTFASIVQGKENHEVCRYMLASLQLANDYTVEIHRQDGLEEAIDTMELTLLSKQKVHERFKTYTAPSLADAH</sequence>
<dbReference type="Pfam" id="PF16858">
    <property type="entry name" value="CNDH2_C"/>
    <property type="match status" value="1"/>
</dbReference>
<dbReference type="GO" id="GO:0051306">
    <property type="term" value="P:mitotic sister chromatid separation"/>
    <property type="evidence" value="ECO:0007669"/>
    <property type="project" value="TreeGrafter"/>
</dbReference>
<evidence type="ECO:0000256" key="4">
    <source>
        <dbReference type="ARBA" id="ARBA00023067"/>
    </source>
</evidence>
<comment type="subcellular location">
    <subcellularLocation>
        <location evidence="1">Nucleus</location>
    </subcellularLocation>
</comment>
<comment type="similarity">
    <text evidence="2">Belongs to the CND2 H2 (condensin-2 subunit 2) family.</text>
</comment>
<comment type="caution">
    <text evidence="10">The sequence shown here is derived from an EMBL/GenBank/DDBJ whole genome shotgun (WGS) entry which is preliminary data.</text>
</comment>
<evidence type="ECO:0000256" key="5">
    <source>
        <dbReference type="ARBA" id="ARBA00023242"/>
    </source>
</evidence>
<dbReference type="GO" id="GO:0003682">
    <property type="term" value="F:chromatin binding"/>
    <property type="evidence" value="ECO:0007669"/>
    <property type="project" value="TreeGrafter"/>
</dbReference>
<keyword evidence="11" id="KW-1185">Reference proteome</keyword>